<reference evidence="2 3" key="1">
    <citation type="journal article" date="2018" name="Sci. Rep.">
        <title>Genomic signatures of local adaptation to the degree of environmental predictability in rotifers.</title>
        <authorList>
            <person name="Franch-Gras L."/>
            <person name="Hahn C."/>
            <person name="Garcia-Roger E.M."/>
            <person name="Carmona M.J."/>
            <person name="Serra M."/>
            <person name="Gomez A."/>
        </authorList>
    </citation>
    <scope>NUCLEOTIDE SEQUENCE [LARGE SCALE GENOMIC DNA]</scope>
    <source>
        <strain evidence="2">HYR1</strain>
    </source>
</reference>
<gene>
    <name evidence="2" type="ORF">BpHYR1_027330</name>
</gene>
<keyword evidence="1" id="KW-0732">Signal</keyword>
<feature type="signal peptide" evidence="1">
    <location>
        <begin position="1"/>
        <end position="23"/>
    </location>
</feature>
<evidence type="ECO:0000313" key="2">
    <source>
        <dbReference type="EMBL" id="RNA40608.1"/>
    </source>
</evidence>
<comment type="caution">
    <text evidence="2">The sequence shown here is derived from an EMBL/GenBank/DDBJ whole genome shotgun (WGS) entry which is preliminary data.</text>
</comment>
<proteinExistence type="predicted"/>
<keyword evidence="3" id="KW-1185">Reference proteome</keyword>
<evidence type="ECO:0000313" key="3">
    <source>
        <dbReference type="Proteomes" id="UP000276133"/>
    </source>
</evidence>
<sequence length="99" mass="11523">MDVLIQLLSKLSIMLSFVSPANTTRPPIPTGRPCAHFNVKFAPQGCLALLNKKLFFVKLIYRFIHNILYWELTTKQRLDTPTFAYENHNFSDIYFILLC</sequence>
<organism evidence="2 3">
    <name type="scientific">Brachionus plicatilis</name>
    <name type="common">Marine rotifer</name>
    <name type="synonym">Brachionus muelleri</name>
    <dbReference type="NCBI Taxonomy" id="10195"/>
    <lineage>
        <taxon>Eukaryota</taxon>
        <taxon>Metazoa</taxon>
        <taxon>Spiralia</taxon>
        <taxon>Gnathifera</taxon>
        <taxon>Rotifera</taxon>
        <taxon>Eurotatoria</taxon>
        <taxon>Monogononta</taxon>
        <taxon>Pseudotrocha</taxon>
        <taxon>Ploima</taxon>
        <taxon>Brachionidae</taxon>
        <taxon>Brachionus</taxon>
    </lineage>
</organism>
<evidence type="ECO:0000256" key="1">
    <source>
        <dbReference type="SAM" id="SignalP"/>
    </source>
</evidence>
<dbReference type="Proteomes" id="UP000276133">
    <property type="component" value="Unassembled WGS sequence"/>
</dbReference>
<name>A0A3M7SYE1_BRAPC</name>
<protein>
    <submittedName>
        <fullName evidence="2">Uncharacterized protein</fullName>
    </submittedName>
</protein>
<accession>A0A3M7SYE1</accession>
<dbReference type="EMBL" id="REGN01000623">
    <property type="protein sequence ID" value="RNA40608.1"/>
    <property type="molecule type" value="Genomic_DNA"/>
</dbReference>
<dbReference type="AlphaFoldDB" id="A0A3M7SYE1"/>
<feature type="chain" id="PRO_5018094767" evidence="1">
    <location>
        <begin position="24"/>
        <end position="99"/>
    </location>
</feature>